<reference evidence="2 3" key="1">
    <citation type="submission" date="2020-12" db="EMBL/GenBank/DDBJ databases">
        <title>Concerted genomic and epigenomic changes stabilize Arabidopsis allopolyploids.</title>
        <authorList>
            <person name="Chen Z."/>
        </authorList>
    </citation>
    <scope>NUCLEOTIDE SEQUENCE [LARGE SCALE GENOMIC DNA]</scope>
    <source>
        <strain evidence="2">As9502</strain>
        <tissue evidence="2">Leaf</tissue>
    </source>
</reference>
<comment type="caution">
    <text evidence="2">The sequence shown here is derived from an EMBL/GenBank/DDBJ whole genome shotgun (WGS) entry which is preliminary data.</text>
</comment>
<dbReference type="Pfam" id="PF13456">
    <property type="entry name" value="RVT_3"/>
    <property type="match status" value="1"/>
</dbReference>
<dbReference type="PANTHER" id="PTHR34146">
    <property type="entry name" value="POLYNUCLEOTIDYL TRANSFERASE, RIBONUCLEASE H-LIKE SUPERFAMILY PROTEIN-RELATED"/>
    <property type="match status" value="1"/>
</dbReference>
<dbReference type="AlphaFoldDB" id="A0A8T1YPD1"/>
<name>A0A8T1YPD1_ARASU</name>
<dbReference type="GO" id="GO:0003676">
    <property type="term" value="F:nucleic acid binding"/>
    <property type="evidence" value="ECO:0007669"/>
    <property type="project" value="InterPro"/>
</dbReference>
<gene>
    <name evidence="2" type="ORF">ISN44_As12g033350</name>
</gene>
<sequence>MDLTQAFINSTGMQSKKSAFIPGRLITDNVIITHELLHSLRIKKIKHPFMALKLDIAKAFDKVEWTYVDDVLKRLGFAEKWCQWCRVAKEIWELSHVFLNSDASWIDQHSKAGIGWCLHDASGRYILKGYASIDPTDSALEAEAIALRESLLTLKRLNYRNVTFCGDSLTLYGHLMKVAKLGNQTPSEHAEIQGYLDDIITLAQDSYQFSFIGRKANSIADSLAKEARVNNSSFVVS</sequence>
<dbReference type="InterPro" id="IPR044730">
    <property type="entry name" value="RNase_H-like_dom_plant"/>
</dbReference>
<dbReference type="GO" id="GO:0003964">
    <property type="term" value="F:RNA-directed DNA polymerase activity"/>
    <property type="evidence" value="ECO:0007669"/>
    <property type="project" value="UniProtKB-KW"/>
</dbReference>
<dbReference type="CDD" id="cd06222">
    <property type="entry name" value="RNase_H_like"/>
    <property type="match status" value="1"/>
</dbReference>
<evidence type="ECO:0000259" key="1">
    <source>
        <dbReference type="Pfam" id="PF13456"/>
    </source>
</evidence>
<protein>
    <submittedName>
        <fullName evidence="2">Reverse transcriptase domain</fullName>
    </submittedName>
</protein>
<keyword evidence="3" id="KW-1185">Reference proteome</keyword>
<dbReference type="PANTHER" id="PTHR34146:SF3">
    <property type="entry name" value="POLYNUCLEOTIDYL TRANSFERASE, RIBONUCLEASE H-LIKE SUPERFAMILY PROTEIN"/>
    <property type="match status" value="1"/>
</dbReference>
<feature type="domain" description="RNase H type-1" evidence="1">
    <location>
        <begin position="100"/>
        <end position="227"/>
    </location>
</feature>
<organism evidence="2 3">
    <name type="scientific">Arabidopsis suecica</name>
    <name type="common">Swedish thale-cress</name>
    <name type="synonym">Cardaminopsis suecica</name>
    <dbReference type="NCBI Taxonomy" id="45249"/>
    <lineage>
        <taxon>Eukaryota</taxon>
        <taxon>Viridiplantae</taxon>
        <taxon>Streptophyta</taxon>
        <taxon>Embryophyta</taxon>
        <taxon>Tracheophyta</taxon>
        <taxon>Spermatophyta</taxon>
        <taxon>Magnoliopsida</taxon>
        <taxon>eudicotyledons</taxon>
        <taxon>Gunneridae</taxon>
        <taxon>Pentapetalae</taxon>
        <taxon>rosids</taxon>
        <taxon>malvids</taxon>
        <taxon>Brassicales</taxon>
        <taxon>Brassicaceae</taxon>
        <taxon>Camelineae</taxon>
        <taxon>Arabidopsis</taxon>
    </lineage>
</organism>
<dbReference type="OrthoDB" id="1748983at2759"/>
<proteinExistence type="predicted"/>
<dbReference type="Proteomes" id="UP000694251">
    <property type="component" value="Chromosome 12"/>
</dbReference>
<keyword evidence="2" id="KW-0695">RNA-directed DNA polymerase</keyword>
<keyword evidence="2" id="KW-0548">Nucleotidyltransferase</keyword>
<dbReference type="InterPro" id="IPR002156">
    <property type="entry name" value="RNaseH_domain"/>
</dbReference>
<keyword evidence="2" id="KW-0808">Transferase</keyword>
<evidence type="ECO:0000313" key="3">
    <source>
        <dbReference type="Proteomes" id="UP000694251"/>
    </source>
</evidence>
<dbReference type="EMBL" id="JAEFBJ010000012">
    <property type="protein sequence ID" value="KAG7548127.1"/>
    <property type="molecule type" value="Genomic_DNA"/>
</dbReference>
<dbReference type="GO" id="GO:0004523">
    <property type="term" value="F:RNA-DNA hybrid ribonuclease activity"/>
    <property type="evidence" value="ECO:0007669"/>
    <property type="project" value="InterPro"/>
</dbReference>
<accession>A0A8T1YPD1</accession>
<evidence type="ECO:0000313" key="2">
    <source>
        <dbReference type="EMBL" id="KAG7548127.1"/>
    </source>
</evidence>